<organism evidence="2 3">
    <name type="scientific">Nocardia brasiliensis</name>
    <dbReference type="NCBI Taxonomy" id="37326"/>
    <lineage>
        <taxon>Bacteria</taxon>
        <taxon>Bacillati</taxon>
        <taxon>Actinomycetota</taxon>
        <taxon>Actinomycetes</taxon>
        <taxon>Mycobacteriales</taxon>
        <taxon>Nocardiaceae</taxon>
        <taxon>Nocardia</taxon>
    </lineage>
</organism>
<sequence>MVLTTYVRRAGAAQTAVCLTSGVVAIWAFAGALGLITGVIGLGAGLEQRLPLHSPVFAGVLLAVVVGVPMTVTGVLAARNDERTPVVAMAAGLVLVGWIAVQLAVIREFSVLQPICVLFGLIVLALGVLELRTGHGRHGEPKPS</sequence>
<feature type="transmembrane region" description="Helical" evidence="1">
    <location>
        <begin position="56"/>
        <end position="78"/>
    </location>
</feature>
<feature type="transmembrane region" description="Helical" evidence="1">
    <location>
        <begin position="85"/>
        <end position="105"/>
    </location>
</feature>
<reference evidence="2 3" key="1">
    <citation type="journal article" date="2019" name="ACS Chem. Biol.">
        <title>Identification and Mobilization of a Cryptic Antibiotic Biosynthesis Gene Locus from a Human-Pathogenic Nocardia Isolate.</title>
        <authorList>
            <person name="Herisse M."/>
            <person name="Ishida K."/>
            <person name="Porter J.L."/>
            <person name="Howden B."/>
            <person name="Hertweck C."/>
            <person name="Stinear T.P."/>
            <person name="Pidot S.J."/>
        </authorList>
    </citation>
    <scope>NUCLEOTIDE SEQUENCE [LARGE SCALE GENOMIC DNA]</scope>
    <source>
        <strain evidence="2 3">AUSMDU00024985</strain>
    </source>
</reference>
<keyword evidence="1" id="KW-0812">Transmembrane</keyword>
<dbReference type="Proteomes" id="UP000501705">
    <property type="component" value="Chromosome"/>
</dbReference>
<gene>
    <name evidence="2" type="ORF">F5X71_16360</name>
</gene>
<protein>
    <submittedName>
        <fullName evidence="2">Uncharacterized protein</fullName>
    </submittedName>
</protein>
<proteinExistence type="predicted"/>
<dbReference type="RefSeq" id="WP_167462750.1">
    <property type="nucleotide sequence ID" value="NZ_CP046171.1"/>
</dbReference>
<name>A0A6G9XRY1_NOCBR</name>
<accession>A0A6G9XRY1</accession>
<keyword evidence="1" id="KW-1133">Transmembrane helix</keyword>
<dbReference type="AlphaFoldDB" id="A0A6G9XRY1"/>
<feature type="transmembrane region" description="Helical" evidence="1">
    <location>
        <begin position="111"/>
        <end position="129"/>
    </location>
</feature>
<dbReference type="EMBL" id="CP046171">
    <property type="protein sequence ID" value="QIS03684.1"/>
    <property type="molecule type" value="Genomic_DNA"/>
</dbReference>
<evidence type="ECO:0000256" key="1">
    <source>
        <dbReference type="SAM" id="Phobius"/>
    </source>
</evidence>
<evidence type="ECO:0000313" key="3">
    <source>
        <dbReference type="Proteomes" id="UP000501705"/>
    </source>
</evidence>
<feature type="transmembrane region" description="Helical" evidence="1">
    <location>
        <begin position="12"/>
        <end position="36"/>
    </location>
</feature>
<evidence type="ECO:0000313" key="2">
    <source>
        <dbReference type="EMBL" id="QIS03684.1"/>
    </source>
</evidence>
<keyword evidence="1" id="KW-0472">Membrane</keyword>